<organism evidence="1">
    <name type="scientific">marine sediment metagenome</name>
    <dbReference type="NCBI Taxonomy" id="412755"/>
    <lineage>
        <taxon>unclassified sequences</taxon>
        <taxon>metagenomes</taxon>
        <taxon>ecological metagenomes</taxon>
    </lineage>
</organism>
<dbReference type="EMBL" id="LAZR01000298">
    <property type="protein sequence ID" value="KKN76184.1"/>
    <property type="molecule type" value="Genomic_DNA"/>
</dbReference>
<comment type="caution">
    <text evidence="1">The sequence shown here is derived from an EMBL/GenBank/DDBJ whole genome shotgun (WGS) entry which is preliminary data.</text>
</comment>
<sequence length="85" mass="10357">MTERIKLTEDDKKLIEHFWYDHNKELTQYGYHDSISKLVHNMKQILENQEIVERLKEKFETLQWSETFQGFEVKTILQSILGEQK</sequence>
<protein>
    <submittedName>
        <fullName evidence="1">Uncharacterized protein</fullName>
    </submittedName>
</protein>
<proteinExistence type="predicted"/>
<evidence type="ECO:0000313" key="1">
    <source>
        <dbReference type="EMBL" id="KKN76184.1"/>
    </source>
</evidence>
<dbReference type="AlphaFoldDB" id="A0A0F9TAG9"/>
<name>A0A0F9TAG9_9ZZZZ</name>
<reference evidence="1" key="1">
    <citation type="journal article" date="2015" name="Nature">
        <title>Complex archaea that bridge the gap between prokaryotes and eukaryotes.</title>
        <authorList>
            <person name="Spang A."/>
            <person name="Saw J.H."/>
            <person name="Jorgensen S.L."/>
            <person name="Zaremba-Niedzwiedzka K."/>
            <person name="Martijn J."/>
            <person name="Lind A.E."/>
            <person name="van Eijk R."/>
            <person name="Schleper C."/>
            <person name="Guy L."/>
            <person name="Ettema T.J."/>
        </authorList>
    </citation>
    <scope>NUCLEOTIDE SEQUENCE</scope>
</reference>
<gene>
    <name evidence="1" type="ORF">LCGC14_0372100</name>
</gene>
<accession>A0A0F9TAG9</accession>